<dbReference type="InterPro" id="IPR000086">
    <property type="entry name" value="NUDIX_hydrolase_dom"/>
</dbReference>
<dbReference type="OrthoDB" id="276276at2759"/>
<dbReference type="InterPro" id="IPR015797">
    <property type="entry name" value="NUDIX_hydrolase-like_dom_sf"/>
</dbReference>
<dbReference type="PROSITE" id="PS00893">
    <property type="entry name" value="NUDIX_BOX"/>
    <property type="match status" value="1"/>
</dbReference>
<feature type="region of interest" description="Disordered" evidence="3">
    <location>
        <begin position="211"/>
        <end position="246"/>
    </location>
</feature>
<dbReference type="InterPro" id="IPR020084">
    <property type="entry name" value="NUDIX_hydrolase_CS"/>
</dbReference>
<dbReference type="PROSITE" id="PS51462">
    <property type="entry name" value="NUDIX"/>
    <property type="match status" value="1"/>
</dbReference>
<dbReference type="CDD" id="cd02883">
    <property type="entry name" value="NUDIX_Hydrolase"/>
    <property type="match status" value="1"/>
</dbReference>
<dbReference type="Proteomes" id="UP000305948">
    <property type="component" value="Unassembled WGS sequence"/>
</dbReference>
<keyword evidence="6" id="KW-1185">Reference proteome</keyword>
<feature type="domain" description="Nudix hydrolase" evidence="4">
    <location>
        <begin position="45"/>
        <end position="205"/>
    </location>
</feature>
<dbReference type="GO" id="GO:0006167">
    <property type="term" value="P:AMP biosynthetic process"/>
    <property type="evidence" value="ECO:0007669"/>
    <property type="project" value="TreeGrafter"/>
</dbReference>
<evidence type="ECO:0000256" key="3">
    <source>
        <dbReference type="SAM" id="MobiDB-lite"/>
    </source>
</evidence>
<evidence type="ECO:0000313" key="5">
    <source>
        <dbReference type="EMBL" id="TFK48202.1"/>
    </source>
</evidence>
<organism evidence="5 6">
    <name type="scientific">Heliocybe sulcata</name>
    <dbReference type="NCBI Taxonomy" id="5364"/>
    <lineage>
        <taxon>Eukaryota</taxon>
        <taxon>Fungi</taxon>
        <taxon>Dikarya</taxon>
        <taxon>Basidiomycota</taxon>
        <taxon>Agaricomycotina</taxon>
        <taxon>Agaricomycetes</taxon>
        <taxon>Gloeophyllales</taxon>
        <taxon>Gloeophyllaceae</taxon>
        <taxon>Heliocybe</taxon>
    </lineage>
</organism>
<dbReference type="GO" id="GO:0004081">
    <property type="term" value="F:bis(5'-nucleosyl)-tetraphosphatase (asymmetrical) activity"/>
    <property type="evidence" value="ECO:0007669"/>
    <property type="project" value="TreeGrafter"/>
</dbReference>
<evidence type="ECO:0000313" key="6">
    <source>
        <dbReference type="Proteomes" id="UP000305948"/>
    </source>
</evidence>
<evidence type="ECO:0000259" key="4">
    <source>
        <dbReference type="PROSITE" id="PS51462"/>
    </source>
</evidence>
<reference evidence="5 6" key="1">
    <citation type="journal article" date="2019" name="Nat. Ecol. Evol.">
        <title>Megaphylogeny resolves global patterns of mushroom evolution.</title>
        <authorList>
            <person name="Varga T."/>
            <person name="Krizsan K."/>
            <person name="Foldi C."/>
            <person name="Dima B."/>
            <person name="Sanchez-Garcia M."/>
            <person name="Sanchez-Ramirez S."/>
            <person name="Szollosi G.J."/>
            <person name="Szarkandi J.G."/>
            <person name="Papp V."/>
            <person name="Albert L."/>
            <person name="Andreopoulos W."/>
            <person name="Angelini C."/>
            <person name="Antonin V."/>
            <person name="Barry K.W."/>
            <person name="Bougher N.L."/>
            <person name="Buchanan P."/>
            <person name="Buyck B."/>
            <person name="Bense V."/>
            <person name="Catcheside P."/>
            <person name="Chovatia M."/>
            <person name="Cooper J."/>
            <person name="Damon W."/>
            <person name="Desjardin D."/>
            <person name="Finy P."/>
            <person name="Geml J."/>
            <person name="Haridas S."/>
            <person name="Hughes K."/>
            <person name="Justo A."/>
            <person name="Karasinski D."/>
            <person name="Kautmanova I."/>
            <person name="Kiss B."/>
            <person name="Kocsube S."/>
            <person name="Kotiranta H."/>
            <person name="LaButti K.M."/>
            <person name="Lechner B.E."/>
            <person name="Liimatainen K."/>
            <person name="Lipzen A."/>
            <person name="Lukacs Z."/>
            <person name="Mihaltcheva S."/>
            <person name="Morgado L.N."/>
            <person name="Niskanen T."/>
            <person name="Noordeloos M.E."/>
            <person name="Ohm R.A."/>
            <person name="Ortiz-Santana B."/>
            <person name="Ovrebo C."/>
            <person name="Racz N."/>
            <person name="Riley R."/>
            <person name="Savchenko A."/>
            <person name="Shiryaev A."/>
            <person name="Soop K."/>
            <person name="Spirin V."/>
            <person name="Szebenyi C."/>
            <person name="Tomsovsky M."/>
            <person name="Tulloss R.E."/>
            <person name="Uehling J."/>
            <person name="Grigoriev I.V."/>
            <person name="Vagvolgyi C."/>
            <person name="Papp T."/>
            <person name="Martin F.M."/>
            <person name="Miettinen O."/>
            <person name="Hibbett D.S."/>
            <person name="Nagy L.G."/>
        </authorList>
    </citation>
    <scope>NUCLEOTIDE SEQUENCE [LARGE SCALE GENOMIC DNA]</scope>
    <source>
        <strain evidence="5 6">OMC1185</strain>
    </source>
</reference>
<dbReference type="Gene3D" id="3.90.79.10">
    <property type="entry name" value="Nucleoside Triphosphate Pyrophosphohydrolase"/>
    <property type="match status" value="1"/>
</dbReference>
<dbReference type="PRINTS" id="PR00502">
    <property type="entry name" value="NUDIXFAMILY"/>
</dbReference>
<accession>A0A5C3MTW2</accession>
<comment type="similarity">
    <text evidence="2">Belongs to the Nudix hydrolase family.</text>
</comment>
<dbReference type="GO" id="GO:0006754">
    <property type="term" value="P:ATP biosynthetic process"/>
    <property type="evidence" value="ECO:0007669"/>
    <property type="project" value="TreeGrafter"/>
</dbReference>
<gene>
    <name evidence="5" type="ORF">OE88DRAFT_1647196</name>
</gene>
<dbReference type="AlphaFoldDB" id="A0A5C3MTW2"/>
<keyword evidence="1 2" id="KW-0378">Hydrolase</keyword>
<name>A0A5C3MTW2_9AGAM</name>
<feature type="region of interest" description="Disordered" evidence="3">
    <location>
        <begin position="1"/>
        <end position="34"/>
    </location>
</feature>
<evidence type="ECO:0000256" key="2">
    <source>
        <dbReference type="RuleBase" id="RU003476"/>
    </source>
</evidence>
<dbReference type="InterPro" id="IPR020476">
    <property type="entry name" value="Nudix_hydrolase"/>
</dbReference>
<dbReference type="PANTHER" id="PTHR21340:SF0">
    <property type="entry name" value="BIS(5'-NUCLEOSYL)-TETRAPHOSPHATASE [ASYMMETRICAL]"/>
    <property type="match status" value="1"/>
</dbReference>
<dbReference type="PANTHER" id="PTHR21340">
    <property type="entry name" value="DIADENOSINE 5,5-P1,P4-TETRAPHOSPHATE PYROPHOSPHOHYDROLASE MUTT"/>
    <property type="match status" value="1"/>
</dbReference>
<protein>
    <recommendedName>
        <fullName evidence="4">Nudix hydrolase domain-containing protein</fullName>
    </recommendedName>
</protein>
<dbReference type="EMBL" id="ML213520">
    <property type="protein sequence ID" value="TFK48202.1"/>
    <property type="molecule type" value="Genomic_DNA"/>
</dbReference>
<sequence>MSSARIPSAASTRRRQTAPLADPRAPKFSHSSSPAVPDSLWYASDFVIGAGMVIIQPSTRKIVVVYDGSSERWFLPKGRKDVGESIEEAALREAYEESGYRAQFLPLLTASRAPAPGSRLNRSANTEPIYVGTKYFGPRYRGDHGGEYLTFWYVGCIDNDAVREERTGMSDEQEYVGHLLTPQQAIDRLSETQAQVVRVAWALFLGTYGNPQEQARQGRSSSDARTRSQSLDSQSRKDKLATAAVS</sequence>
<dbReference type="SUPFAM" id="SSF55811">
    <property type="entry name" value="Nudix"/>
    <property type="match status" value="1"/>
</dbReference>
<feature type="compositionally biased region" description="Polar residues" evidence="3">
    <location>
        <begin position="211"/>
        <end position="233"/>
    </location>
</feature>
<feature type="compositionally biased region" description="Polar residues" evidence="3">
    <location>
        <begin position="1"/>
        <end position="11"/>
    </location>
</feature>
<dbReference type="Pfam" id="PF00293">
    <property type="entry name" value="NUDIX"/>
    <property type="match status" value="1"/>
</dbReference>
<evidence type="ECO:0000256" key="1">
    <source>
        <dbReference type="ARBA" id="ARBA00022801"/>
    </source>
</evidence>
<proteinExistence type="inferred from homology"/>
<dbReference type="InterPro" id="IPR051325">
    <property type="entry name" value="Nudix_hydrolase_domain"/>
</dbReference>